<dbReference type="GO" id="GO:0006281">
    <property type="term" value="P:DNA repair"/>
    <property type="evidence" value="ECO:0007669"/>
    <property type="project" value="UniProtKB-KW"/>
</dbReference>
<evidence type="ECO:0000259" key="7">
    <source>
        <dbReference type="Pfam" id="PF01035"/>
    </source>
</evidence>
<dbReference type="RefSeq" id="WP_200325484.1">
    <property type="nucleotide sequence ID" value="NZ_JAENJH010000012.1"/>
</dbReference>
<evidence type="ECO:0000256" key="3">
    <source>
        <dbReference type="ARBA" id="ARBA00022679"/>
    </source>
</evidence>
<keyword evidence="5" id="KW-0234">DNA repair</keyword>
<accession>A0A934QYR2</accession>
<keyword evidence="9" id="KW-1185">Reference proteome</keyword>
<name>A0A934QYR2_9PSEU</name>
<dbReference type="PROSITE" id="PS00374">
    <property type="entry name" value="MGMT"/>
    <property type="match status" value="1"/>
</dbReference>
<dbReference type="PANTHER" id="PTHR10815:SF5">
    <property type="entry name" value="METHYLATED-DNA--PROTEIN-CYSTEINE METHYLTRANSFERASE"/>
    <property type="match status" value="1"/>
</dbReference>
<evidence type="ECO:0000256" key="4">
    <source>
        <dbReference type="ARBA" id="ARBA00022763"/>
    </source>
</evidence>
<dbReference type="NCBIfam" id="TIGR00589">
    <property type="entry name" value="ogt"/>
    <property type="match status" value="1"/>
</dbReference>
<gene>
    <name evidence="8" type="ORF">JHE00_32205</name>
</gene>
<feature type="domain" description="Methylated-DNA-[protein]-cysteine S-methyltransferase DNA binding" evidence="7">
    <location>
        <begin position="89"/>
        <end position="172"/>
    </location>
</feature>
<comment type="caution">
    <text evidence="8">The sequence shown here is derived from an EMBL/GenBank/DDBJ whole genome shotgun (WGS) entry which is preliminary data.</text>
</comment>
<reference evidence="8" key="1">
    <citation type="submission" date="2020-12" db="EMBL/GenBank/DDBJ databases">
        <title>Prauserella sp. ASG 168, a novel actinomycete isolated from cave rock.</title>
        <authorList>
            <person name="Suriyachadkun C."/>
        </authorList>
    </citation>
    <scope>NUCLEOTIDE SEQUENCE</scope>
    <source>
        <strain evidence="8">ASG 168</strain>
    </source>
</reference>
<organism evidence="8 9">
    <name type="scientific">Prauserella cavernicola</name>
    <dbReference type="NCBI Taxonomy" id="2800127"/>
    <lineage>
        <taxon>Bacteria</taxon>
        <taxon>Bacillati</taxon>
        <taxon>Actinomycetota</taxon>
        <taxon>Actinomycetes</taxon>
        <taxon>Pseudonocardiales</taxon>
        <taxon>Pseudonocardiaceae</taxon>
        <taxon>Prauserella</taxon>
    </lineage>
</organism>
<dbReference type="InterPro" id="IPR036388">
    <property type="entry name" value="WH-like_DNA-bd_sf"/>
</dbReference>
<dbReference type="GO" id="GO:0032259">
    <property type="term" value="P:methylation"/>
    <property type="evidence" value="ECO:0007669"/>
    <property type="project" value="UniProtKB-KW"/>
</dbReference>
<dbReference type="Proteomes" id="UP000635245">
    <property type="component" value="Unassembled WGS sequence"/>
</dbReference>
<dbReference type="InterPro" id="IPR014048">
    <property type="entry name" value="MethylDNA_cys_MeTrfase_DNA-bd"/>
</dbReference>
<dbReference type="SUPFAM" id="SSF46767">
    <property type="entry name" value="Methylated DNA-protein cysteine methyltransferase, C-terminal domain"/>
    <property type="match status" value="1"/>
</dbReference>
<dbReference type="GO" id="GO:0003908">
    <property type="term" value="F:methylated-DNA-[protein]-cysteine S-methyltransferase activity"/>
    <property type="evidence" value="ECO:0007669"/>
    <property type="project" value="UniProtKB-EC"/>
</dbReference>
<evidence type="ECO:0000256" key="1">
    <source>
        <dbReference type="ARBA" id="ARBA00001286"/>
    </source>
</evidence>
<dbReference type="CDD" id="cd06445">
    <property type="entry name" value="ATase"/>
    <property type="match status" value="1"/>
</dbReference>
<evidence type="ECO:0000256" key="6">
    <source>
        <dbReference type="ARBA" id="ARBA00049348"/>
    </source>
</evidence>
<dbReference type="AlphaFoldDB" id="A0A934QYR2"/>
<evidence type="ECO:0000256" key="5">
    <source>
        <dbReference type="ARBA" id="ARBA00023204"/>
    </source>
</evidence>
<evidence type="ECO:0000256" key="2">
    <source>
        <dbReference type="ARBA" id="ARBA00022603"/>
    </source>
</evidence>
<evidence type="ECO:0000313" key="8">
    <source>
        <dbReference type="EMBL" id="MBK1789018.1"/>
    </source>
</evidence>
<dbReference type="InterPro" id="IPR001497">
    <property type="entry name" value="MethylDNA_cys_MeTrfase_AS"/>
</dbReference>
<comment type="catalytic activity">
    <reaction evidence="1">
        <text>a 4-O-methyl-thymidine in DNA + L-cysteinyl-[protein] = a thymidine in DNA + S-methyl-L-cysteinyl-[protein]</text>
        <dbReference type="Rhea" id="RHEA:53428"/>
        <dbReference type="Rhea" id="RHEA-COMP:10131"/>
        <dbReference type="Rhea" id="RHEA-COMP:10132"/>
        <dbReference type="Rhea" id="RHEA-COMP:13555"/>
        <dbReference type="Rhea" id="RHEA-COMP:13556"/>
        <dbReference type="ChEBI" id="CHEBI:29950"/>
        <dbReference type="ChEBI" id="CHEBI:82612"/>
        <dbReference type="ChEBI" id="CHEBI:137386"/>
        <dbReference type="ChEBI" id="CHEBI:137387"/>
        <dbReference type="EC" id="2.1.1.63"/>
    </reaction>
</comment>
<dbReference type="Gene3D" id="1.10.10.10">
    <property type="entry name" value="Winged helix-like DNA-binding domain superfamily/Winged helix DNA-binding domain"/>
    <property type="match status" value="1"/>
</dbReference>
<dbReference type="InterPro" id="IPR036631">
    <property type="entry name" value="MGMT_N_sf"/>
</dbReference>
<dbReference type="Pfam" id="PF01035">
    <property type="entry name" value="DNA_binding_1"/>
    <property type="match status" value="1"/>
</dbReference>
<comment type="catalytic activity">
    <reaction evidence="6">
        <text>a 6-O-methyl-2'-deoxyguanosine in DNA + L-cysteinyl-[protein] = S-methyl-L-cysteinyl-[protein] + a 2'-deoxyguanosine in DNA</text>
        <dbReference type="Rhea" id="RHEA:24000"/>
        <dbReference type="Rhea" id="RHEA-COMP:10131"/>
        <dbReference type="Rhea" id="RHEA-COMP:10132"/>
        <dbReference type="Rhea" id="RHEA-COMP:11367"/>
        <dbReference type="Rhea" id="RHEA-COMP:11368"/>
        <dbReference type="ChEBI" id="CHEBI:29950"/>
        <dbReference type="ChEBI" id="CHEBI:82612"/>
        <dbReference type="ChEBI" id="CHEBI:85445"/>
        <dbReference type="ChEBI" id="CHEBI:85448"/>
        <dbReference type="EC" id="2.1.1.63"/>
    </reaction>
</comment>
<sequence length="182" mass="19257">MAAQGFAVFDTAIGHCGIVWDEHAVLGSRLPEGGPEPTRRHVLERFPGAVEQEPPEAVRSAIEAVRALLRGEDPPELDDVRLDLSGVPPFHAKVYEVARAIPVGATMTYGEIAHRLGGGPGAARAVGQALGANPFPPIVPCHRILAAGDKKGGFSAHGGTKTKLRMLEIEGVHVEEPTLFDL</sequence>
<evidence type="ECO:0000313" key="9">
    <source>
        <dbReference type="Proteomes" id="UP000635245"/>
    </source>
</evidence>
<keyword evidence="2" id="KW-0489">Methyltransferase</keyword>
<keyword evidence="4" id="KW-0227">DNA damage</keyword>
<keyword evidence="3" id="KW-0808">Transferase</keyword>
<protein>
    <submittedName>
        <fullName evidence="8">Methylated-DNA--[protein]-cysteine S-methyltransferase</fullName>
    </submittedName>
</protein>
<proteinExistence type="predicted"/>
<dbReference type="PANTHER" id="PTHR10815">
    <property type="entry name" value="METHYLATED-DNA--PROTEIN-CYSTEINE METHYLTRANSFERASE"/>
    <property type="match status" value="1"/>
</dbReference>
<dbReference type="EMBL" id="JAENJH010000012">
    <property type="protein sequence ID" value="MBK1789018.1"/>
    <property type="molecule type" value="Genomic_DNA"/>
</dbReference>
<dbReference type="SUPFAM" id="SSF53155">
    <property type="entry name" value="Methylated DNA-protein cysteine methyltransferase domain"/>
    <property type="match status" value="1"/>
</dbReference>
<dbReference type="InterPro" id="IPR036217">
    <property type="entry name" value="MethylDNA_cys_MeTrfase_DNAb"/>
</dbReference>